<accession>A0A848J333</accession>
<dbReference type="PANTHER" id="PTHR33371">
    <property type="entry name" value="INTERMEMBRANE PHOSPHOLIPID TRANSPORT SYSTEM BINDING PROTEIN MLAD-RELATED"/>
    <property type="match status" value="1"/>
</dbReference>
<dbReference type="AlphaFoldDB" id="A0A848J333"/>
<dbReference type="PROSITE" id="PS51257">
    <property type="entry name" value="PROKAR_LIPOPROTEIN"/>
    <property type="match status" value="1"/>
</dbReference>
<keyword evidence="3" id="KW-1185">Reference proteome</keyword>
<dbReference type="EMBL" id="JABBNU010000010">
    <property type="protein sequence ID" value="NMM49915.1"/>
    <property type="molecule type" value="Genomic_DNA"/>
</dbReference>
<dbReference type="InterPro" id="IPR052336">
    <property type="entry name" value="MlaD_Phospholipid_Transporter"/>
</dbReference>
<evidence type="ECO:0000313" key="2">
    <source>
        <dbReference type="EMBL" id="NMM49915.1"/>
    </source>
</evidence>
<name>A0A848J333_9BACT</name>
<evidence type="ECO:0000313" key="3">
    <source>
        <dbReference type="Proteomes" id="UP000559010"/>
    </source>
</evidence>
<feature type="domain" description="Mce/MlaD" evidence="1">
    <location>
        <begin position="22"/>
        <end position="96"/>
    </location>
</feature>
<organism evidence="2 3">
    <name type="scientific">Marinigracilibium pacificum</name>
    <dbReference type="NCBI Taxonomy" id="2729599"/>
    <lineage>
        <taxon>Bacteria</taxon>
        <taxon>Pseudomonadati</taxon>
        <taxon>Bacteroidota</taxon>
        <taxon>Cytophagia</taxon>
        <taxon>Cytophagales</taxon>
        <taxon>Flammeovirgaceae</taxon>
        <taxon>Marinigracilibium</taxon>
    </lineage>
</organism>
<dbReference type="Proteomes" id="UP000559010">
    <property type="component" value="Unassembled WGS sequence"/>
</dbReference>
<dbReference type="RefSeq" id="WP_169683496.1">
    <property type="nucleotide sequence ID" value="NZ_JABBNU010000010.1"/>
</dbReference>
<gene>
    <name evidence="2" type="ORF">HH304_16025</name>
</gene>
<comment type="caution">
    <text evidence="2">The sequence shown here is derived from an EMBL/GenBank/DDBJ whole genome shotgun (WGS) entry which is preliminary data.</text>
</comment>
<sequence>MTNRLLMSILVLLFVTACFKNEKTIYLKTSKVNGLTTESIVTVKDFQIGEVDDISMNNEGEIIIKLNLDETPRLATDTRFNVESRDLLGTKGISVTLGKGDEYYQSGDTINLIETENSFQLDSMIEKGKNYIKDLIGE</sequence>
<dbReference type="Pfam" id="PF02470">
    <property type="entry name" value="MlaD"/>
    <property type="match status" value="1"/>
</dbReference>
<dbReference type="PANTHER" id="PTHR33371:SF4">
    <property type="entry name" value="INTERMEMBRANE PHOSPHOLIPID TRANSPORT SYSTEM BINDING PROTEIN MLAD"/>
    <property type="match status" value="1"/>
</dbReference>
<protein>
    <submittedName>
        <fullName evidence="2">MCE family protein</fullName>
    </submittedName>
</protein>
<evidence type="ECO:0000259" key="1">
    <source>
        <dbReference type="Pfam" id="PF02470"/>
    </source>
</evidence>
<reference evidence="2 3" key="1">
    <citation type="submission" date="2020-04" db="EMBL/GenBank/DDBJ databases">
        <title>Flammeovirgaceae bacterium KN852 isolated from deep sea.</title>
        <authorList>
            <person name="Zhang D.-C."/>
        </authorList>
    </citation>
    <scope>NUCLEOTIDE SEQUENCE [LARGE SCALE GENOMIC DNA]</scope>
    <source>
        <strain evidence="2 3">KN852</strain>
    </source>
</reference>
<proteinExistence type="predicted"/>
<dbReference type="InterPro" id="IPR003399">
    <property type="entry name" value="Mce/MlaD"/>
</dbReference>